<comment type="caution">
    <text evidence="1">The sequence shown here is derived from an EMBL/GenBank/DDBJ whole genome shotgun (WGS) entry which is preliminary data.</text>
</comment>
<reference evidence="1 2" key="1">
    <citation type="submission" date="2024-11" db="EMBL/GenBank/DDBJ databases">
        <title>Chromosome-level genome assembly of the freshwater bivalve Anodonta woodiana.</title>
        <authorList>
            <person name="Chen X."/>
        </authorList>
    </citation>
    <scope>NUCLEOTIDE SEQUENCE [LARGE SCALE GENOMIC DNA]</scope>
    <source>
        <strain evidence="1">MN2024</strain>
        <tissue evidence="1">Gills</tissue>
    </source>
</reference>
<proteinExistence type="predicted"/>
<dbReference type="Proteomes" id="UP001634394">
    <property type="component" value="Unassembled WGS sequence"/>
</dbReference>
<name>A0ABD3UQR0_SINWO</name>
<feature type="non-terminal residue" evidence="1">
    <location>
        <position position="1"/>
    </location>
</feature>
<evidence type="ECO:0000313" key="1">
    <source>
        <dbReference type="EMBL" id="KAL3851856.1"/>
    </source>
</evidence>
<protein>
    <recommendedName>
        <fullName evidence="3">Maturase K</fullName>
    </recommendedName>
</protein>
<gene>
    <name evidence="1" type="ORF">ACJMK2_015558</name>
</gene>
<feature type="non-terminal residue" evidence="1">
    <location>
        <position position="56"/>
    </location>
</feature>
<accession>A0ABD3UQR0</accession>
<keyword evidence="2" id="KW-1185">Reference proteome</keyword>
<evidence type="ECO:0008006" key="3">
    <source>
        <dbReference type="Google" id="ProtNLM"/>
    </source>
</evidence>
<evidence type="ECO:0000313" key="2">
    <source>
        <dbReference type="Proteomes" id="UP001634394"/>
    </source>
</evidence>
<sequence>NAYVGKYSDSTGLRALIANDYLFLSCHTRNRLRSKMKISEWISRTSENVFSDFSIS</sequence>
<dbReference type="EMBL" id="JBJQND010000015">
    <property type="protein sequence ID" value="KAL3851856.1"/>
    <property type="molecule type" value="Genomic_DNA"/>
</dbReference>
<organism evidence="1 2">
    <name type="scientific">Sinanodonta woodiana</name>
    <name type="common">Chinese pond mussel</name>
    <name type="synonym">Anodonta woodiana</name>
    <dbReference type="NCBI Taxonomy" id="1069815"/>
    <lineage>
        <taxon>Eukaryota</taxon>
        <taxon>Metazoa</taxon>
        <taxon>Spiralia</taxon>
        <taxon>Lophotrochozoa</taxon>
        <taxon>Mollusca</taxon>
        <taxon>Bivalvia</taxon>
        <taxon>Autobranchia</taxon>
        <taxon>Heteroconchia</taxon>
        <taxon>Palaeoheterodonta</taxon>
        <taxon>Unionida</taxon>
        <taxon>Unionoidea</taxon>
        <taxon>Unionidae</taxon>
        <taxon>Unioninae</taxon>
        <taxon>Sinanodonta</taxon>
    </lineage>
</organism>
<dbReference type="AlphaFoldDB" id="A0ABD3UQR0"/>